<evidence type="ECO:0000313" key="5">
    <source>
        <dbReference type="EMBL" id="MPL64580.1"/>
    </source>
</evidence>
<dbReference type="PANTHER" id="PTHR46847:SF1">
    <property type="entry name" value="D-ALLOSE-BINDING PERIPLASMIC PROTEIN-RELATED"/>
    <property type="match status" value="1"/>
</dbReference>
<accession>A0A644TCH7</accession>
<protein>
    <recommendedName>
        <fullName evidence="4">Periplasmic binding protein domain-containing protein</fullName>
    </recommendedName>
</protein>
<dbReference type="EMBL" id="VSSQ01000025">
    <property type="protein sequence ID" value="MPL64580.1"/>
    <property type="molecule type" value="Genomic_DNA"/>
</dbReference>
<comment type="subcellular location">
    <subcellularLocation>
        <location evidence="1">Cell envelope</location>
    </subcellularLocation>
</comment>
<dbReference type="PANTHER" id="PTHR46847">
    <property type="entry name" value="D-ALLOSE-BINDING PERIPLASMIC PROTEIN-RELATED"/>
    <property type="match status" value="1"/>
</dbReference>
<evidence type="ECO:0000259" key="4">
    <source>
        <dbReference type="Pfam" id="PF13407"/>
    </source>
</evidence>
<evidence type="ECO:0000256" key="3">
    <source>
        <dbReference type="ARBA" id="ARBA00022729"/>
    </source>
</evidence>
<dbReference type="InterPro" id="IPR025997">
    <property type="entry name" value="SBP_2_dom"/>
</dbReference>
<feature type="domain" description="Periplasmic binding protein" evidence="4">
    <location>
        <begin position="31"/>
        <end position="287"/>
    </location>
</feature>
<name>A0A644TCH7_9ZZZZ</name>
<dbReference type="AlphaFoldDB" id="A0A644TCH7"/>
<sequence length="311" mass="33279">MKRVVVVLLCALAIVSGVSAQAKQWKVAVCLPGSVEFFAVERKGMDQAAAKYNIALTYSDAEWDAGKQLNQVENFVAKGVDAIMLCARDPQALLPAVKMCNEAKIPLITFTNTLGPDPMGQYPGVVTFIGINDTAYGTMMGQMAQKLLGGKGGNIVLIEGEPGTSAQRQRSDGFRAELAKNPNFKIIYSQAIPGWTKEGSLAAMEAFLQKGQSFDLVAAEWTDGAVAASKAIREAGLKGKFVTALEYSKAVEAEIKAGNIQMTAYASIINMGFLAVETTAKYLSGQKVPPFVEVVPVFVDKSNVSQHVPEM</sequence>
<gene>
    <name evidence="5" type="ORF">SDC9_10235</name>
</gene>
<dbReference type="Pfam" id="PF13407">
    <property type="entry name" value="Peripla_BP_4"/>
    <property type="match status" value="1"/>
</dbReference>
<dbReference type="InterPro" id="IPR028082">
    <property type="entry name" value="Peripla_BP_I"/>
</dbReference>
<dbReference type="GO" id="GO:0030246">
    <property type="term" value="F:carbohydrate binding"/>
    <property type="evidence" value="ECO:0007669"/>
    <property type="project" value="UniProtKB-ARBA"/>
</dbReference>
<dbReference type="CDD" id="cd01536">
    <property type="entry name" value="PBP1_ABC_sugar_binding-like"/>
    <property type="match status" value="1"/>
</dbReference>
<comment type="caution">
    <text evidence="5">The sequence shown here is derived from an EMBL/GenBank/DDBJ whole genome shotgun (WGS) entry which is preliminary data.</text>
</comment>
<dbReference type="GO" id="GO:0030313">
    <property type="term" value="C:cell envelope"/>
    <property type="evidence" value="ECO:0007669"/>
    <property type="project" value="UniProtKB-SubCell"/>
</dbReference>
<dbReference type="Gene3D" id="3.40.50.2300">
    <property type="match status" value="2"/>
</dbReference>
<comment type="similarity">
    <text evidence="2">Belongs to the bacterial solute-binding protein 2 family.</text>
</comment>
<dbReference type="SUPFAM" id="SSF53822">
    <property type="entry name" value="Periplasmic binding protein-like I"/>
    <property type="match status" value="1"/>
</dbReference>
<organism evidence="5">
    <name type="scientific">bioreactor metagenome</name>
    <dbReference type="NCBI Taxonomy" id="1076179"/>
    <lineage>
        <taxon>unclassified sequences</taxon>
        <taxon>metagenomes</taxon>
        <taxon>ecological metagenomes</taxon>
    </lineage>
</organism>
<keyword evidence="3" id="KW-0732">Signal</keyword>
<evidence type="ECO:0000256" key="1">
    <source>
        <dbReference type="ARBA" id="ARBA00004196"/>
    </source>
</evidence>
<reference evidence="5" key="1">
    <citation type="submission" date="2019-08" db="EMBL/GenBank/DDBJ databases">
        <authorList>
            <person name="Kucharzyk K."/>
            <person name="Murdoch R.W."/>
            <person name="Higgins S."/>
            <person name="Loffler F."/>
        </authorList>
    </citation>
    <scope>NUCLEOTIDE SEQUENCE</scope>
</reference>
<proteinExistence type="inferred from homology"/>
<evidence type="ECO:0000256" key="2">
    <source>
        <dbReference type="ARBA" id="ARBA00007639"/>
    </source>
</evidence>